<proteinExistence type="predicted"/>
<dbReference type="Proteomes" id="UP000299102">
    <property type="component" value="Unassembled WGS sequence"/>
</dbReference>
<dbReference type="EMBL" id="BGZK01000123">
    <property type="protein sequence ID" value="GBP20907.1"/>
    <property type="molecule type" value="Genomic_DNA"/>
</dbReference>
<evidence type="ECO:0000313" key="1">
    <source>
        <dbReference type="EMBL" id="GBP20907.1"/>
    </source>
</evidence>
<reference evidence="1 2" key="1">
    <citation type="journal article" date="2019" name="Commun. Biol.">
        <title>The bagworm genome reveals a unique fibroin gene that provides high tensile strength.</title>
        <authorList>
            <person name="Kono N."/>
            <person name="Nakamura H."/>
            <person name="Ohtoshi R."/>
            <person name="Tomita M."/>
            <person name="Numata K."/>
            <person name="Arakawa K."/>
        </authorList>
    </citation>
    <scope>NUCLEOTIDE SEQUENCE [LARGE SCALE GENOMIC DNA]</scope>
</reference>
<organism evidence="1 2">
    <name type="scientific">Eumeta variegata</name>
    <name type="common">Bagworm moth</name>
    <name type="synonym">Eumeta japonica</name>
    <dbReference type="NCBI Taxonomy" id="151549"/>
    <lineage>
        <taxon>Eukaryota</taxon>
        <taxon>Metazoa</taxon>
        <taxon>Ecdysozoa</taxon>
        <taxon>Arthropoda</taxon>
        <taxon>Hexapoda</taxon>
        <taxon>Insecta</taxon>
        <taxon>Pterygota</taxon>
        <taxon>Neoptera</taxon>
        <taxon>Endopterygota</taxon>
        <taxon>Lepidoptera</taxon>
        <taxon>Glossata</taxon>
        <taxon>Ditrysia</taxon>
        <taxon>Tineoidea</taxon>
        <taxon>Psychidae</taxon>
        <taxon>Oiketicinae</taxon>
        <taxon>Eumeta</taxon>
    </lineage>
</organism>
<sequence length="87" mass="9871">METHTACFCLICPAFVRIECRTATEIENGTEVENDYGDGIDIDIDRYKKEGIHSTSMLAELRGLSTWASHPRERAELRLTGQLLQDK</sequence>
<dbReference type="AlphaFoldDB" id="A0A4C1U465"/>
<gene>
    <name evidence="1" type="ORF">EVAR_80726_1</name>
</gene>
<accession>A0A4C1U465</accession>
<keyword evidence="2" id="KW-1185">Reference proteome</keyword>
<comment type="caution">
    <text evidence="1">The sequence shown here is derived from an EMBL/GenBank/DDBJ whole genome shotgun (WGS) entry which is preliminary data.</text>
</comment>
<protein>
    <submittedName>
        <fullName evidence="1">Uncharacterized protein</fullName>
    </submittedName>
</protein>
<evidence type="ECO:0000313" key="2">
    <source>
        <dbReference type="Proteomes" id="UP000299102"/>
    </source>
</evidence>
<name>A0A4C1U465_EUMVA</name>